<sequence>MSLVVLKVSLGEQTRRFSLAKDATWRDLCDLLEKIFNTPFSTNKCLFYQDNEGECISLSSDLELKHILDQQDDKCIRLCAKASDLIKCTTTSETTKKNKNTSATSNTLGSTISPSSSHDCQEEPRPTTVDKNDLINKSTPISIYTIPIIKTPQTSFAALFEHFGRLADQYRSVIDGNPYVTRNLGSMASEMLQDIQTADISKVESWLINFDPNKKDDTNSNLKIKSKKVNQNYPDSPSVGQNDHNTLKPRKQRLDEENDDDEDDDDEEEEEIELPRTPQEYAADPFYGPLGSSVSSRGSAARLTSLYPSHYSGQLSIVSDDEIYQTPNEDWLSLEHPEPPNYTFNDPFSKPEGNDKDNNDDDKDKDRKKHNLPSRYPRQSQFQNAIDHPPSPPPPPCAPLQHLAPPPNSNLYHHHLYPQPPHWPSRHSHTSPEYTAVPSVPSYHHPHPHPHHHPHPHPHPHHSASLSHPPPPSPPPPPPPPPHPHSPPQYNQQYKDHYGVNHFYPHHNLHSLSPSPPQQQQQQQQQQTFSYLYSLPQAQFDRISPLHNQAPSLYQTLPPFDYGDAKRSLRRAMKEEKKALKDQGKLLKKEVRDIRRSIRQENKRNERGSQESESSYEHEAIFSPESPKLSTCFGGYNNCSSSGSGSGIDETIGMKKGKGL</sequence>
<evidence type="ECO:0000259" key="2">
    <source>
        <dbReference type="PROSITE" id="PS51745"/>
    </source>
</evidence>
<name>A0ABR3ALZ2_PHYBL</name>
<reference evidence="3 4" key="1">
    <citation type="submission" date="2024-04" db="EMBL/GenBank/DDBJ databases">
        <title>Symmetric and asymmetric DNA N6-adenine methylation regulates different biological responses in Mucorales.</title>
        <authorList>
            <consortium name="Lawrence Berkeley National Laboratory"/>
            <person name="Lax C."/>
            <person name="Mondo S.J."/>
            <person name="Osorio-Concepcion M."/>
            <person name="Muszewska A."/>
            <person name="Corrochano-Luque M."/>
            <person name="Gutierrez G."/>
            <person name="Riley R."/>
            <person name="Lipzen A."/>
            <person name="Guo J."/>
            <person name="Hundley H."/>
            <person name="Amirebrahimi M."/>
            <person name="Ng V."/>
            <person name="Lorenzo-Gutierrez D."/>
            <person name="Binder U."/>
            <person name="Yang J."/>
            <person name="Song Y."/>
            <person name="Canovas D."/>
            <person name="Navarro E."/>
            <person name="Freitag M."/>
            <person name="Gabaldon T."/>
            <person name="Grigoriev I.V."/>
            <person name="Corrochano L.M."/>
            <person name="Nicolas F.E."/>
            <person name="Garre V."/>
        </authorList>
    </citation>
    <scope>NUCLEOTIDE SEQUENCE [LARGE SCALE GENOMIC DNA]</scope>
    <source>
        <strain evidence="3 4">L51</strain>
    </source>
</reference>
<dbReference type="PROSITE" id="PS51745">
    <property type="entry name" value="PB1"/>
    <property type="match status" value="1"/>
</dbReference>
<feature type="region of interest" description="Disordered" evidence="1">
    <location>
        <begin position="597"/>
        <end position="620"/>
    </location>
</feature>
<protein>
    <recommendedName>
        <fullName evidence="2">PB1 domain-containing protein</fullName>
    </recommendedName>
</protein>
<feature type="region of interest" description="Disordered" evidence="1">
    <location>
        <begin position="217"/>
        <end position="299"/>
    </location>
</feature>
<feature type="compositionally biased region" description="Polar residues" evidence="1">
    <location>
        <begin position="219"/>
        <end position="244"/>
    </location>
</feature>
<feature type="compositionally biased region" description="Acidic residues" evidence="1">
    <location>
        <begin position="256"/>
        <end position="272"/>
    </location>
</feature>
<feature type="compositionally biased region" description="Basic and acidic residues" evidence="1">
    <location>
        <begin position="119"/>
        <end position="128"/>
    </location>
</feature>
<dbReference type="SUPFAM" id="SSF54277">
    <property type="entry name" value="CAD &amp; PB1 domains"/>
    <property type="match status" value="1"/>
</dbReference>
<dbReference type="InterPro" id="IPR053793">
    <property type="entry name" value="PB1-like"/>
</dbReference>
<dbReference type="Gene3D" id="3.10.20.90">
    <property type="entry name" value="Phosphatidylinositol 3-kinase Catalytic Subunit, Chain A, domain 1"/>
    <property type="match status" value="1"/>
</dbReference>
<evidence type="ECO:0000313" key="3">
    <source>
        <dbReference type="EMBL" id="KAL0077559.1"/>
    </source>
</evidence>
<feature type="compositionally biased region" description="Low complexity" evidence="1">
    <location>
        <begin position="518"/>
        <end position="527"/>
    </location>
</feature>
<feature type="non-terminal residue" evidence="3">
    <location>
        <position position="660"/>
    </location>
</feature>
<dbReference type="Proteomes" id="UP001448207">
    <property type="component" value="Unassembled WGS sequence"/>
</dbReference>
<feature type="compositionally biased region" description="Low complexity" evidence="1">
    <location>
        <begin position="290"/>
        <end position="299"/>
    </location>
</feature>
<feature type="region of interest" description="Disordered" evidence="1">
    <location>
        <begin position="639"/>
        <end position="660"/>
    </location>
</feature>
<dbReference type="Pfam" id="PF00564">
    <property type="entry name" value="PB1"/>
    <property type="match status" value="1"/>
</dbReference>
<organism evidence="3 4">
    <name type="scientific">Phycomyces blakesleeanus</name>
    <dbReference type="NCBI Taxonomy" id="4837"/>
    <lineage>
        <taxon>Eukaryota</taxon>
        <taxon>Fungi</taxon>
        <taxon>Fungi incertae sedis</taxon>
        <taxon>Mucoromycota</taxon>
        <taxon>Mucoromycotina</taxon>
        <taxon>Mucoromycetes</taxon>
        <taxon>Mucorales</taxon>
        <taxon>Phycomycetaceae</taxon>
        <taxon>Phycomyces</taxon>
    </lineage>
</organism>
<evidence type="ECO:0000313" key="4">
    <source>
        <dbReference type="Proteomes" id="UP001448207"/>
    </source>
</evidence>
<feature type="compositionally biased region" description="Pro residues" evidence="1">
    <location>
        <begin position="468"/>
        <end position="487"/>
    </location>
</feature>
<feature type="compositionally biased region" description="Basic residues" evidence="1">
    <location>
        <begin position="444"/>
        <end position="462"/>
    </location>
</feature>
<feature type="compositionally biased region" description="Polar residues" evidence="1">
    <location>
        <begin position="108"/>
        <end position="118"/>
    </location>
</feature>
<evidence type="ECO:0000256" key="1">
    <source>
        <dbReference type="SAM" id="MobiDB-lite"/>
    </source>
</evidence>
<feature type="region of interest" description="Disordered" evidence="1">
    <location>
        <begin position="96"/>
        <end position="128"/>
    </location>
</feature>
<dbReference type="InterPro" id="IPR000270">
    <property type="entry name" value="PB1_dom"/>
</dbReference>
<feature type="region of interest" description="Disordered" evidence="1">
    <location>
        <begin position="328"/>
        <end position="527"/>
    </location>
</feature>
<keyword evidence="4" id="KW-1185">Reference proteome</keyword>
<feature type="compositionally biased region" description="Pro residues" evidence="1">
    <location>
        <begin position="389"/>
        <end position="408"/>
    </location>
</feature>
<feature type="domain" description="PB1" evidence="2">
    <location>
        <begin position="3"/>
        <end position="83"/>
    </location>
</feature>
<comment type="caution">
    <text evidence="3">The sequence shown here is derived from an EMBL/GenBank/DDBJ whole genome shotgun (WGS) entry which is preliminary data.</text>
</comment>
<accession>A0ABR3ALZ2</accession>
<feature type="compositionally biased region" description="Basic and acidic residues" evidence="1">
    <location>
        <begin position="352"/>
        <end position="365"/>
    </location>
</feature>
<gene>
    <name evidence="3" type="ORF">J3Q64DRAFT_1768254</name>
</gene>
<dbReference type="CDD" id="cd05992">
    <property type="entry name" value="PB1"/>
    <property type="match status" value="1"/>
</dbReference>
<dbReference type="EMBL" id="JBCLYO010000027">
    <property type="protein sequence ID" value="KAL0077559.1"/>
    <property type="molecule type" value="Genomic_DNA"/>
</dbReference>
<proteinExistence type="predicted"/>
<dbReference type="SMART" id="SM00666">
    <property type="entry name" value="PB1"/>
    <property type="match status" value="1"/>
</dbReference>